<dbReference type="EMBL" id="LFYR01000811">
    <property type="protein sequence ID" value="KMZ68806.1"/>
    <property type="molecule type" value="Genomic_DNA"/>
</dbReference>
<name>A0A0K9PIN2_ZOSMR</name>
<keyword evidence="1" id="KW-0472">Membrane</keyword>
<keyword evidence="1" id="KW-1133">Transmembrane helix</keyword>
<organism evidence="2 3">
    <name type="scientific">Zostera marina</name>
    <name type="common">Eelgrass</name>
    <dbReference type="NCBI Taxonomy" id="29655"/>
    <lineage>
        <taxon>Eukaryota</taxon>
        <taxon>Viridiplantae</taxon>
        <taxon>Streptophyta</taxon>
        <taxon>Embryophyta</taxon>
        <taxon>Tracheophyta</taxon>
        <taxon>Spermatophyta</taxon>
        <taxon>Magnoliopsida</taxon>
        <taxon>Liliopsida</taxon>
        <taxon>Zosteraceae</taxon>
        <taxon>Zostera</taxon>
    </lineage>
</organism>
<accession>A0A0K9PIN2</accession>
<keyword evidence="1" id="KW-0812">Transmembrane</keyword>
<dbReference type="PANTHER" id="PTHR45277:SF1">
    <property type="entry name" value="EXPRESSED PROTEIN"/>
    <property type="match status" value="1"/>
</dbReference>
<evidence type="ECO:0000256" key="1">
    <source>
        <dbReference type="SAM" id="Phobius"/>
    </source>
</evidence>
<feature type="transmembrane region" description="Helical" evidence="1">
    <location>
        <begin position="85"/>
        <end position="104"/>
    </location>
</feature>
<evidence type="ECO:0000313" key="3">
    <source>
        <dbReference type="Proteomes" id="UP000036987"/>
    </source>
</evidence>
<reference evidence="3" key="1">
    <citation type="journal article" date="2016" name="Nature">
        <title>The genome of the seagrass Zostera marina reveals angiosperm adaptation to the sea.</title>
        <authorList>
            <person name="Olsen J.L."/>
            <person name="Rouze P."/>
            <person name="Verhelst B."/>
            <person name="Lin Y.-C."/>
            <person name="Bayer T."/>
            <person name="Collen J."/>
            <person name="Dattolo E."/>
            <person name="De Paoli E."/>
            <person name="Dittami S."/>
            <person name="Maumus F."/>
            <person name="Michel G."/>
            <person name="Kersting A."/>
            <person name="Lauritano C."/>
            <person name="Lohaus R."/>
            <person name="Toepel M."/>
            <person name="Tonon T."/>
            <person name="Vanneste K."/>
            <person name="Amirebrahimi M."/>
            <person name="Brakel J."/>
            <person name="Bostroem C."/>
            <person name="Chovatia M."/>
            <person name="Grimwood J."/>
            <person name="Jenkins J.W."/>
            <person name="Jueterbock A."/>
            <person name="Mraz A."/>
            <person name="Stam W.T."/>
            <person name="Tice H."/>
            <person name="Bornberg-Bauer E."/>
            <person name="Green P.J."/>
            <person name="Pearson G.A."/>
            <person name="Procaccini G."/>
            <person name="Duarte C.M."/>
            <person name="Schmutz J."/>
            <person name="Reusch T.B.H."/>
            <person name="Van de Peer Y."/>
        </authorList>
    </citation>
    <scope>NUCLEOTIDE SEQUENCE [LARGE SCALE GENOMIC DNA]</scope>
    <source>
        <strain evidence="3">cv. Finnish</strain>
    </source>
</reference>
<dbReference type="PANTHER" id="PTHR45277">
    <property type="entry name" value="EXPRESSED PROTEIN"/>
    <property type="match status" value="1"/>
</dbReference>
<feature type="transmembrane region" description="Helical" evidence="1">
    <location>
        <begin position="20"/>
        <end position="40"/>
    </location>
</feature>
<feature type="transmembrane region" description="Helical" evidence="1">
    <location>
        <begin position="47"/>
        <end position="65"/>
    </location>
</feature>
<dbReference type="Proteomes" id="UP000036987">
    <property type="component" value="Unassembled WGS sequence"/>
</dbReference>
<protein>
    <submittedName>
        <fullName evidence="2">Uncharacterized protein</fullName>
    </submittedName>
</protein>
<proteinExistence type="predicted"/>
<gene>
    <name evidence="2" type="ORF">ZOSMA_22G01010</name>
</gene>
<comment type="caution">
    <text evidence="2">The sequence shown here is derived from an EMBL/GenBank/DDBJ whole genome shotgun (WGS) entry which is preliminary data.</text>
</comment>
<keyword evidence="3" id="KW-1185">Reference proteome</keyword>
<dbReference type="STRING" id="29655.A0A0K9PIN2"/>
<sequence>MSKAINPSPDRIHLLHFTDIFCSFAVDITPVASSVLSTVYCRQHNTCYVAALSSICLLLVAGNVLSSSLSLHWDMCQRFVADWSVIRIVLHVGCGTWVLLNSVAMQQHTIFLSSFAQLGSHYRQLRQHTIFLSGIISNTTTTITVPWIGEPMSSYHDYHRLQSHQ</sequence>
<dbReference type="AlphaFoldDB" id="A0A0K9PIN2"/>
<evidence type="ECO:0000313" key="2">
    <source>
        <dbReference type="EMBL" id="KMZ68806.1"/>
    </source>
</evidence>